<organism evidence="3 4">
    <name type="scientific">Collybia nuda</name>
    <dbReference type="NCBI Taxonomy" id="64659"/>
    <lineage>
        <taxon>Eukaryota</taxon>
        <taxon>Fungi</taxon>
        <taxon>Dikarya</taxon>
        <taxon>Basidiomycota</taxon>
        <taxon>Agaricomycotina</taxon>
        <taxon>Agaricomycetes</taxon>
        <taxon>Agaricomycetidae</taxon>
        <taxon>Agaricales</taxon>
        <taxon>Tricholomatineae</taxon>
        <taxon>Clitocybaceae</taxon>
        <taxon>Collybia</taxon>
    </lineage>
</organism>
<evidence type="ECO:0000313" key="3">
    <source>
        <dbReference type="EMBL" id="KAF9466228.1"/>
    </source>
</evidence>
<feature type="signal peptide" evidence="2">
    <location>
        <begin position="1"/>
        <end position="23"/>
    </location>
</feature>
<accession>A0A9P5YCA5</accession>
<evidence type="ECO:0008006" key="5">
    <source>
        <dbReference type="Google" id="ProtNLM"/>
    </source>
</evidence>
<dbReference type="Proteomes" id="UP000807353">
    <property type="component" value="Unassembled WGS sequence"/>
</dbReference>
<evidence type="ECO:0000256" key="1">
    <source>
        <dbReference type="SAM" id="MobiDB-lite"/>
    </source>
</evidence>
<sequence>MHVTHTLICSILLIILAVSATHGQPLGRKGLKQYKMKRPGASFRRENTDSFANFSKPKAPTRARPSSQAVG</sequence>
<proteinExistence type="predicted"/>
<feature type="chain" id="PRO_5040125387" description="Secreted protein" evidence="2">
    <location>
        <begin position="24"/>
        <end position="71"/>
    </location>
</feature>
<dbReference type="EMBL" id="MU150242">
    <property type="protein sequence ID" value="KAF9466228.1"/>
    <property type="molecule type" value="Genomic_DNA"/>
</dbReference>
<reference evidence="3" key="1">
    <citation type="submission" date="2020-11" db="EMBL/GenBank/DDBJ databases">
        <authorList>
            <consortium name="DOE Joint Genome Institute"/>
            <person name="Ahrendt S."/>
            <person name="Riley R."/>
            <person name="Andreopoulos W."/>
            <person name="Labutti K."/>
            <person name="Pangilinan J."/>
            <person name="Ruiz-Duenas F.J."/>
            <person name="Barrasa J.M."/>
            <person name="Sanchez-Garcia M."/>
            <person name="Camarero S."/>
            <person name="Miyauchi S."/>
            <person name="Serrano A."/>
            <person name="Linde D."/>
            <person name="Babiker R."/>
            <person name="Drula E."/>
            <person name="Ayuso-Fernandez I."/>
            <person name="Pacheco R."/>
            <person name="Padilla G."/>
            <person name="Ferreira P."/>
            <person name="Barriuso J."/>
            <person name="Kellner H."/>
            <person name="Castanera R."/>
            <person name="Alfaro M."/>
            <person name="Ramirez L."/>
            <person name="Pisabarro A.G."/>
            <person name="Kuo A."/>
            <person name="Tritt A."/>
            <person name="Lipzen A."/>
            <person name="He G."/>
            <person name="Yan M."/>
            <person name="Ng V."/>
            <person name="Cullen D."/>
            <person name="Martin F."/>
            <person name="Rosso M.-N."/>
            <person name="Henrissat B."/>
            <person name="Hibbett D."/>
            <person name="Martinez A.T."/>
            <person name="Grigoriev I.V."/>
        </authorList>
    </citation>
    <scope>NUCLEOTIDE SEQUENCE</scope>
    <source>
        <strain evidence="3">CBS 247.69</strain>
    </source>
</reference>
<feature type="region of interest" description="Disordered" evidence="1">
    <location>
        <begin position="38"/>
        <end position="71"/>
    </location>
</feature>
<evidence type="ECO:0000313" key="4">
    <source>
        <dbReference type="Proteomes" id="UP000807353"/>
    </source>
</evidence>
<keyword evidence="4" id="KW-1185">Reference proteome</keyword>
<comment type="caution">
    <text evidence="3">The sequence shown here is derived from an EMBL/GenBank/DDBJ whole genome shotgun (WGS) entry which is preliminary data.</text>
</comment>
<keyword evidence="2" id="KW-0732">Signal</keyword>
<gene>
    <name evidence="3" type="ORF">BDZ94DRAFT_1251450</name>
</gene>
<protein>
    <recommendedName>
        <fullName evidence="5">Secreted protein</fullName>
    </recommendedName>
</protein>
<evidence type="ECO:0000256" key="2">
    <source>
        <dbReference type="SAM" id="SignalP"/>
    </source>
</evidence>
<dbReference type="AlphaFoldDB" id="A0A9P5YCA5"/>
<name>A0A9P5YCA5_9AGAR</name>